<evidence type="ECO:0000313" key="10">
    <source>
        <dbReference type="Proteomes" id="UP001174934"/>
    </source>
</evidence>
<name>A0AA39XJ41_9PEZI</name>
<dbReference type="Proteomes" id="UP001174934">
    <property type="component" value="Unassembled WGS sequence"/>
</dbReference>
<feature type="domain" description="Rhodopsin" evidence="8">
    <location>
        <begin position="38"/>
        <end position="271"/>
    </location>
</feature>
<keyword evidence="10" id="KW-1185">Reference proteome</keyword>
<dbReference type="GO" id="GO:0016020">
    <property type="term" value="C:membrane"/>
    <property type="evidence" value="ECO:0007669"/>
    <property type="project" value="UniProtKB-SubCell"/>
</dbReference>
<comment type="caution">
    <text evidence="9">The sequence shown here is derived from an EMBL/GenBank/DDBJ whole genome shotgun (WGS) entry which is preliminary data.</text>
</comment>
<dbReference type="PANTHER" id="PTHR33048">
    <property type="entry name" value="PTH11-LIKE INTEGRAL MEMBRANE PROTEIN (AFU_ORTHOLOGUE AFUA_5G11245)"/>
    <property type="match status" value="1"/>
</dbReference>
<comment type="subcellular location">
    <subcellularLocation>
        <location evidence="1">Membrane</location>
        <topology evidence="1">Multi-pass membrane protein</topology>
    </subcellularLocation>
</comment>
<evidence type="ECO:0000256" key="4">
    <source>
        <dbReference type="ARBA" id="ARBA00023136"/>
    </source>
</evidence>
<evidence type="ECO:0000256" key="1">
    <source>
        <dbReference type="ARBA" id="ARBA00004141"/>
    </source>
</evidence>
<feature type="compositionally biased region" description="Polar residues" evidence="6">
    <location>
        <begin position="335"/>
        <end position="345"/>
    </location>
</feature>
<dbReference type="InterPro" id="IPR049326">
    <property type="entry name" value="Rhodopsin_dom_fungi"/>
</dbReference>
<reference evidence="9" key="1">
    <citation type="submission" date="2023-06" db="EMBL/GenBank/DDBJ databases">
        <title>Genome-scale phylogeny and comparative genomics of the fungal order Sordariales.</title>
        <authorList>
            <consortium name="Lawrence Berkeley National Laboratory"/>
            <person name="Hensen N."/>
            <person name="Bonometti L."/>
            <person name="Westerberg I."/>
            <person name="Brannstrom I.O."/>
            <person name="Guillou S."/>
            <person name="Cros-Aarteil S."/>
            <person name="Calhoun S."/>
            <person name="Haridas S."/>
            <person name="Kuo A."/>
            <person name="Mondo S."/>
            <person name="Pangilinan J."/>
            <person name="Riley R."/>
            <person name="LaButti K."/>
            <person name="Andreopoulos B."/>
            <person name="Lipzen A."/>
            <person name="Chen C."/>
            <person name="Yanf M."/>
            <person name="Daum C."/>
            <person name="Ng V."/>
            <person name="Clum A."/>
            <person name="Steindorff A."/>
            <person name="Ohm R."/>
            <person name="Martin F."/>
            <person name="Silar P."/>
            <person name="Natvig D."/>
            <person name="Lalanne C."/>
            <person name="Gautier V."/>
            <person name="Ament-velasquez S.L."/>
            <person name="Kruys A."/>
            <person name="Hutchinson M.I."/>
            <person name="Powell A.J."/>
            <person name="Barry K."/>
            <person name="Miller A.N."/>
            <person name="Grigoriev I.V."/>
            <person name="Debuchy R."/>
            <person name="Gladieux P."/>
            <person name="Thoren M.H."/>
            <person name="Johannesson H."/>
        </authorList>
    </citation>
    <scope>NUCLEOTIDE SEQUENCE</scope>
    <source>
        <strain evidence="9">SMH3391-2</strain>
    </source>
</reference>
<comment type="similarity">
    <text evidence="5">Belongs to the SAT4 family.</text>
</comment>
<feature type="transmembrane region" description="Helical" evidence="7">
    <location>
        <begin position="104"/>
        <end position="120"/>
    </location>
</feature>
<protein>
    <recommendedName>
        <fullName evidence="8">Rhodopsin domain-containing protein</fullName>
    </recommendedName>
</protein>
<evidence type="ECO:0000259" key="8">
    <source>
        <dbReference type="Pfam" id="PF20684"/>
    </source>
</evidence>
<feature type="region of interest" description="Disordered" evidence="6">
    <location>
        <begin position="322"/>
        <end position="359"/>
    </location>
</feature>
<feature type="transmembrane region" description="Helical" evidence="7">
    <location>
        <begin position="45"/>
        <end position="65"/>
    </location>
</feature>
<accession>A0AA39XJ41</accession>
<evidence type="ECO:0000256" key="2">
    <source>
        <dbReference type="ARBA" id="ARBA00022692"/>
    </source>
</evidence>
<evidence type="ECO:0000256" key="7">
    <source>
        <dbReference type="SAM" id="Phobius"/>
    </source>
</evidence>
<keyword evidence="3 7" id="KW-1133">Transmembrane helix</keyword>
<keyword evidence="2 7" id="KW-0812">Transmembrane</keyword>
<dbReference type="Pfam" id="PF20684">
    <property type="entry name" value="Fung_rhodopsin"/>
    <property type="match status" value="1"/>
</dbReference>
<evidence type="ECO:0000256" key="3">
    <source>
        <dbReference type="ARBA" id="ARBA00022989"/>
    </source>
</evidence>
<gene>
    <name evidence="9" type="ORF">B0T17DRAFT_611535</name>
</gene>
<proteinExistence type="inferred from homology"/>
<dbReference type="EMBL" id="JAULSR010000001">
    <property type="protein sequence ID" value="KAK0634541.1"/>
    <property type="molecule type" value="Genomic_DNA"/>
</dbReference>
<feature type="transmembrane region" description="Helical" evidence="7">
    <location>
        <begin position="215"/>
        <end position="237"/>
    </location>
</feature>
<sequence>MALGVIYGLAAAMWVLSIIAIGMRIMSQRLRFGPSFWRKFQADDYLMLAAVLTIGGVGAASVLVIKYRASEPEVNNKAIVASWTPERLYQAKLANKMLIALEEFWLTTLWLLKACLLILYTRMTQGLRQSIVIKAISIYCLLGYVLIQILLLSVWCRPITGLWALPYPRDNPRCHVPLFHHRITVTVLNISSDVALLCVSLPLIAQTRLPRKRKLVLLAVFGVGVVGVLIAILNRYYYFTRSLENIFVVWYLAETLAAVVITNAPYFWVFLQLIFRLDSWSGTPANRNHNHNNNDRNRHAYVPSGGGNSAYARARMGLRAVSSSQRSESRDSCMGENSTYRTLSPSGREGDTDSAASMGGWTGDTNLELYGVESHRSDVKYASSEVTAPQVVLGGGLFPKETTAIIDNQKLSPKVRCRDV</sequence>
<feature type="transmembrane region" description="Helical" evidence="7">
    <location>
        <begin position="183"/>
        <end position="203"/>
    </location>
</feature>
<dbReference type="InterPro" id="IPR052337">
    <property type="entry name" value="SAT4-like"/>
</dbReference>
<evidence type="ECO:0000313" key="9">
    <source>
        <dbReference type="EMBL" id="KAK0634541.1"/>
    </source>
</evidence>
<dbReference type="PANTHER" id="PTHR33048:SF149">
    <property type="entry name" value="UBID FAMILY DECARBOXYLASE"/>
    <property type="match status" value="1"/>
</dbReference>
<dbReference type="AlphaFoldDB" id="A0AA39XJ41"/>
<feature type="transmembrane region" description="Helical" evidence="7">
    <location>
        <begin position="6"/>
        <end position="25"/>
    </location>
</feature>
<organism evidence="9 10">
    <name type="scientific">Bombardia bombarda</name>
    <dbReference type="NCBI Taxonomy" id="252184"/>
    <lineage>
        <taxon>Eukaryota</taxon>
        <taxon>Fungi</taxon>
        <taxon>Dikarya</taxon>
        <taxon>Ascomycota</taxon>
        <taxon>Pezizomycotina</taxon>
        <taxon>Sordariomycetes</taxon>
        <taxon>Sordariomycetidae</taxon>
        <taxon>Sordariales</taxon>
        <taxon>Lasiosphaeriaceae</taxon>
        <taxon>Bombardia</taxon>
    </lineage>
</organism>
<keyword evidence="4 7" id="KW-0472">Membrane</keyword>
<evidence type="ECO:0000256" key="6">
    <source>
        <dbReference type="SAM" id="MobiDB-lite"/>
    </source>
</evidence>
<evidence type="ECO:0000256" key="5">
    <source>
        <dbReference type="ARBA" id="ARBA00038359"/>
    </source>
</evidence>
<feature type="transmembrane region" description="Helical" evidence="7">
    <location>
        <begin position="132"/>
        <end position="155"/>
    </location>
</feature>
<feature type="transmembrane region" description="Helical" evidence="7">
    <location>
        <begin position="249"/>
        <end position="271"/>
    </location>
</feature>